<name>A0A6J1DW79_MOMCH</name>
<accession>A0A6J1DW79</accession>
<evidence type="ECO:0000313" key="2">
    <source>
        <dbReference type="Proteomes" id="UP000504603"/>
    </source>
</evidence>
<evidence type="ECO:0000256" key="1">
    <source>
        <dbReference type="SAM" id="MobiDB-lite"/>
    </source>
</evidence>
<dbReference type="GeneID" id="111024964"/>
<dbReference type="RefSeq" id="XP_022158483.1">
    <property type="nucleotide sequence ID" value="XM_022302791.1"/>
</dbReference>
<keyword evidence="2" id="KW-1185">Reference proteome</keyword>
<reference evidence="3" key="1">
    <citation type="submission" date="2025-08" db="UniProtKB">
        <authorList>
            <consortium name="RefSeq"/>
        </authorList>
    </citation>
    <scope>IDENTIFICATION</scope>
    <source>
        <strain evidence="3">OHB3-1</strain>
    </source>
</reference>
<dbReference type="KEGG" id="mcha:111024964"/>
<sequence length="382" mass="43226">MDKDLELGDSVLLFNSRLRLFLGKLKSTWSGRFLVEHVYPHGAVDLRDSKGTMEGSSFSKPCDKENEKKKVILPPPIPPEPHVARVNEGGYSEKKLEGFSKVYLRKNQSVGDKDSDLDERIARINEKVDIENKEREIWDKKNEVICAKIAELNKKWQRFMENSRRMSEEIQIELNEQERTTSKITKILVALNEATGEDPLEDDGNSREAQGRLNVDGEDEDLGDLPQEVHGDECEEEEENDDISQYEVRIHILVHESQRDKNEAPIRVHEGASDPVDVPNEATGQSSSSSSKDNSKEEVNEEEPTSTEQQASKAKRVLEALVKEFYAAIHPNQGDAVRVRGMKANDEDVVTPKKSATSMRRVRGYLIVREEDSSITVADPET</sequence>
<dbReference type="Proteomes" id="UP000504603">
    <property type="component" value="Unplaced"/>
</dbReference>
<dbReference type="AlphaFoldDB" id="A0A6J1DW79"/>
<evidence type="ECO:0000313" key="3">
    <source>
        <dbReference type="RefSeq" id="XP_022158483.1"/>
    </source>
</evidence>
<feature type="compositionally biased region" description="Acidic residues" evidence="1">
    <location>
        <begin position="233"/>
        <end position="244"/>
    </location>
</feature>
<organism evidence="2 3">
    <name type="scientific">Momordica charantia</name>
    <name type="common">Bitter gourd</name>
    <name type="synonym">Balsam pear</name>
    <dbReference type="NCBI Taxonomy" id="3673"/>
    <lineage>
        <taxon>Eukaryota</taxon>
        <taxon>Viridiplantae</taxon>
        <taxon>Streptophyta</taxon>
        <taxon>Embryophyta</taxon>
        <taxon>Tracheophyta</taxon>
        <taxon>Spermatophyta</taxon>
        <taxon>Magnoliopsida</taxon>
        <taxon>eudicotyledons</taxon>
        <taxon>Gunneridae</taxon>
        <taxon>Pentapetalae</taxon>
        <taxon>rosids</taxon>
        <taxon>fabids</taxon>
        <taxon>Cucurbitales</taxon>
        <taxon>Cucurbitaceae</taxon>
        <taxon>Momordiceae</taxon>
        <taxon>Momordica</taxon>
    </lineage>
</organism>
<feature type="region of interest" description="Disordered" evidence="1">
    <location>
        <begin position="270"/>
        <end position="313"/>
    </location>
</feature>
<protein>
    <submittedName>
        <fullName evidence="3">Uncharacterized protein LOC111024964</fullName>
    </submittedName>
</protein>
<proteinExistence type="predicted"/>
<gene>
    <name evidence="3" type="primary">LOC111024964</name>
</gene>
<dbReference type="OrthoDB" id="1094981at2759"/>
<feature type="region of interest" description="Disordered" evidence="1">
    <location>
        <begin position="194"/>
        <end position="245"/>
    </location>
</feature>